<dbReference type="Gene3D" id="3.40.50.880">
    <property type="match status" value="1"/>
</dbReference>
<dbReference type="InterPro" id="IPR029062">
    <property type="entry name" value="Class_I_gatase-like"/>
</dbReference>
<evidence type="ECO:0000259" key="1">
    <source>
        <dbReference type="Pfam" id="PF00117"/>
    </source>
</evidence>
<dbReference type="PANTHER" id="PTHR42695:SF5">
    <property type="entry name" value="GLUTAMINE AMIDOTRANSFERASE YLR126C-RELATED"/>
    <property type="match status" value="1"/>
</dbReference>
<dbReference type="AlphaFoldDB" id="A0A7K1FU11"/>
<sequence>MTGLRVLVLEHDASDPPLRVGDWLAERGGVLDVRRLHAGDRVPDDLSMFDAVVSMGGEMGALDDDVAPWLPATRALLSAAVDREVPVLGICLGAQLLAAATGGEVTRGADGPEIGAYLAAKRDAAEQDPLFDAAPMTPDVMHYHYDVISRLPPGAVLLMSSTGYPHQAYRVGRRAWGVQFHIETDAATVREWAAHEGLPTHSGRLGPVLDEADAAMAVVWRDMVHRFADLAAAPTGPAGARGLAGRRLPLAGGGG</sequence>
<feature type="domain" description="Glutamine amidotransferase" evidence="1">
    <location>
        <begin position="75"/>
        <end position="184"/>
    </location>
</feature>
<dbReference type="Proteomes" id="UP000460221">
    <property type="component" value="Unassembled WGS sequence"/>
</dbReference>
<evidence type="ECO:0000313" key="3">
    <source>
        <dbReference type="Proteomes" id="UP000460221"/>
    </source>
</evidence>
<dbReference type="GO" id="GO:0016740">
    <property type="term" value="F:transferase activity"/>
    <property type="evidence" value="ECO:0007669"/>
    <property type="project" value="UniProtKB-KW"/>
</dbReference>
<gene>
    <name evidence="2" type="ORF">GIS00_22260</name>
</gene>
<protein>
    <submittedName>
        <fullName evidence="2">Type 1 glutamine amidotransferase</fullName>
    </submittedName>
</protein>
<dbReference type="InterPro" id="IPR017926">
    <property type="entry name" value="GATASE"/>
</dbReference>
<dbReference type="Pfam" id="PF00117">
    <property type="entry name" value="GATase"/>
    <property type="match status" value="1"/>
</dbReference>
<accession>A0A7K1FU11</accession>
<dbReference type="SUPFAM" id="SSF52317">
    <property type="entry name" value="Class I glutamine amidotransferase-like"/>
    <property type="match status" value="1"/>
</dbReference>
<comment type="caution">
    <text evidence="2">The sequence shown here is derived from an EMBL/GenBank/DDBJ whole genome shotgun (WGS) entry which is preliminary data.</text>
</comment>
<keyword evidence="2" id="KW-0808">Transferase</keyword>
<dbReference type="CDD" id="cd01741">
    <property type="entry name" value="GATase1_1"/>
    <property type="match status" value="1"/>
</dbReference>
<dbReference type="PANTHER" id="PTHR42695">
    <property type="entry name" value="GLUTAMINE AMIDOTRANSFERASE YLR126C-RELATED"/>
    <property type="match status" value="1"/>
</dbReference>
<organism evidence="2 3">
    <name type="scientific">Nakamurella alba</name>
    <dbReference type="NCBI Taxonomy" id="2665158"/>
    <lineage>
        <taxon>Bacteria</taxon>
        <taxon>Bacillati</taxon>
        <taxon>Actinomycetota</taxon>
        <taxon>Actinomycetes</taxon>
        <taxon>Nakamurellales</taxon>
        <taxon>Nakamurellaceae</taxon>
        <taxon>Nakamurella</taxon>
    </lineage>
</organism>
<dbReference type="GO" id="GO:0005829">
    <property type="term" value="C:cytosol"/>
    <property type="evidence" value="ECO:0007669"/>
    <property type="project" value="TreeGrafter"/>
</dbReference>
<keyword evidence="2" id="KW-0315">Glutamine amidotransferase</keyword>
<proteinExistence type="predicted"/>
<dbReference type="PROSITE" id="PS51273">
    <property type="entry name" value="GATASE_TYPE_1"/>
    <property type="match status" value="1"/>
</dbReference>
<dbReference type="InterPro" id="IPR044992">
    <property type="entry name" value="ChyE-like"/>
</dbReference>
<keyword evidence="3" id="KW-1185">Reference proteome</keyword>
<name>A0A7K1FU11_9ACTN</name>
<evidence type="ECO:0000313" key="2">
    <source>
        <dbReference type="EMBL" id="MTD16663.1"/>
    </source>
</evidence>
<dbReference type="EMBL" id="WLYK01000011">
    <property type="protein sequence ID" value="MTD16663.1"/>
    <property type="molecule type" value="Genomic_DNA"/>
</dbReference>
<reference evidence="2 3" key="1">
    <citation type="submission" date="2019-11" db="EMBL/GenBank/DDBJ databases">
        <authorList>
            <person name="Jiang L.-Q."/>
        </authorList>
    </citation>
    <scope>NUCLEOTIDE SEQUENCE [LARGE SCALE GENOMIC DNA]</scope>
    <source>
        <strain evidence="2 3">YIM 132087</strain>
    </source>
</reference>